<dbReference type="AlphaFoldDB" id="A0A3P6PDY7"/>
<dbReference type="Pfam" id="PF20206">
    <property type="entry name" value="Tra1_ring"/>
    <property type="match status" value="1"/>
</dbReference>
<feature type="compositionally biased region" description="Gly residues" evidence="1">
    <location>
        <begin position="11"/>
        <end position="23"/>
    </location>
</feature>
<protein>
    <submittedName>
        <fullName evidence="2">Uncharacterized protein</fullName>
    </submittedName>
</protein>
<evidence type="ECO:0000256" key="1">
    <source>
        <dbReference type="SAM" id="MobiDB-lite"/>
    </source>
</evidence>
<proteinExistence type="predicted"/>
<reference evidence="2 3" key="1">
    <citation type="submission" date="2018-11" db="EMBL/GenBank/DDBJ databases">
        <authorList>
            <consortium name="Pathogen Informatics"/>
        </authorList>
    </citation>
    <scope>NUCLEOTIDE SEQUENCE [LARGE SCALE GENOMIC DNA]</scope>
</reference>
<feature type="compositionally biased region" description="Low complexity" evidence="1">
    <location>
        <begin position="1"/>
        <end position="10"/>
    </location>
</feature>
<accession>A0A3P6PDY7</accession>
<feature type="non-terminal residue" evidence="2">
    <location>
        <position position="1"/>
    </location>
</feature>
<feature type="region of interest" description="Disordered" evidence="1">
    <location>
        <begin position="1"/>
        <end position="39"/>
    </location>
</feature>
<gene>
    <name evidence="2" type="ORF">DILT_LOCUS300</name>
</gene>
<dbReference type="Proteomes" id="UP000281553">
    <property type="component" value="Unassembled WGS sequence"/>
</dbReference>
<feature type="compositionally biased region" description="Low complexity" evidence="1">
    <location>
        <begin position="24"/>
        <end position="39"/>
    </location>
</feature>
<name>A0A3P6PDY7_DIBLA</name>
<evidence type="ECO:0000313" key="3">
    <source>
        <dbReference type="Proteomes" id="UP000281553"/>
    </source>
</evidence>
<sequence>SSQSQASSAAGAGGAGTIGGGGSTQTQQQSQSSSLGPTQSSSVFMTLEVLRVIYTTLESPTLLPNVKYFSKSVSTLLSSYPLNVRLTRACANLIRALLMKYPADASNRQKITSISELVELYTVVLKTVHEALTFFGDNINKTAILPRLQSAFLLLTATQQCTTNPYAFVDRCISQIVKLLHRLVHEVVTPTSSQSPQDNTAFSQLTDMLISGLDIVKSRLNVVSNEARKNVFCPDLLFIIERSKEAKLLRAVIRILRDWIDVPKAEEHFAPTNREKVAFFSRLWMAVPRWSDQPEVVRDILDCIYQVISYSLRPFLNIHQQMFIGR</sequence>
<dbReference type="EMBL" id="UYRU01001135">
    <property type="protein sequence ID" value="VDK31217.1"/>
    <property type="molecule type" value="Genomic_DNA"/>
</dbReference>
<keyword evidence="3" id="KW-1185">Reference proteome</keyword>
<evidence type="ECO:0000313" key="2">
    <source>
        <dbReference type="EMBL" id="VDK31217.1"/>
    </source>
</evidence>
<organism evidence="2 3">
    <name type="scientific">Dibothriocephalus latus</name>
    <name type="common">Fish tapeworm</name>
    <name type="synonym">Diphyllobothrium latum</name>
    <dbReference type="NCBI Taxonomy" id="60516"/>
    <lineage>
        <taxon>Eukaryota</taxon>
        <taxon>Metazoa</taxon>
        <taxon>Spiralia</taxon>
        <taxon>Lophotrochozoa</taxon>
        <taxon>Platyhelminthes</taxon>
        <taxon>Cestoda</taxon>
        <taxon>Eucestoda</taxon>
        <taxon>Diphyllobothriidea</taxon>
        <taxon>Diphyllobothriidae</taxon>
        <taxon>Dibothriocephalus</taxon>
    </lineage>
</organism>
<dbReference type="OrthoDB" id="5570127at2759"/>
<dbReference type="InterPro" id="IPR046805">
    <property type="entry name" value="Tra1_ring"/>
</dbReference>